<feature type="compositionally biased region" description="Polar residues" evidence="1">
    <location>
        <begin position="61"/>
        <end position="75"/>
    </location>
</feature>
<accession>A0A9N8ZJW4</accession>
<dbReference type="AlphaFoldDB" id="A0A9N8ZJW4"/>
<evidence type="ECO:0000313" key="2">
    <source>
        <dbReference type="EMBL" id="CAG8498452.1"/>
    </source>
</evidence>
<evidence type="ECO:0000256" key="1">
    <source>
        <dbReference type="SAM" id="MobiDB-lite"/>
    </source>
</evidence>
<dbReference type="EMBL" id="CAJVQA010000987">
    <property type="protein sequence ID" value="CAG8498452.1"/>
    <property type="molecule type" value="Genomic_DNA"/>
</dbReference>
<sequence>MSRNSKHQEQRQALRDITNKTPQLKTVITAQQARTPLGDITNKTPRLKTVRLNKDGYSDTPAVTKQPNNSKGTKNTLKNKVETRTVDLNEIKLEERNKIKHIEKEIDELKEEDDVPEIEYCPSPIKELPYEPLDEDLKFGWEALRHPSSITTYEFENIKYDELPFPEIEPDDYRTRKVIDDYELYGFDKVIFTDYELGDESTNEYETFQFKRAIISRK</sequence>
<feature type="compositionally biased region" description="Basic and acidic residues" evidence="1">
    <location>
        <begin position="1"/>
        <end position="18"/>
    </location>
</feature>
<keyword evidence="3" id="KW-1185">Reference proteome</keyword>
<organism evidence="2 3">
    <name type="scientific">Cetraspora pellucida</name>
    <dbReference type="NCBI Taxonomy" id="1433469"/>
    <lineage>
        <taxon>Eukaryota</taxon>
        <taxon>Fungi</taxon>
        <taxon>Fungi incertae sedis</taxon>
        <taxon>Mucoromycota</taxon>
        <taxon>Glomeromycotina</taxon>
        <taxon>Glomeromycetes</taxon>
        <taxon>Diversisporales</taxon>
        <taxon>Gigasporaceae</taxon>
        <taxon>Cetraspora</taxon>
    </lineage>
</organism>
<protein>
    <submittedName>
        <fullName evidence="2">19597_t:CDS:1</fullName>
    </submittedName>
</protein>
<dbReference type="OrthoDB" id="2441497at2759"/>
<proteinExistence type="predicted"/>
<feature type="region of interest" description="Disordered" evidence="1">
    <location>
        <begin position="1"/>
        <end position="23"/>
    </location>
</feature>
<evidence type="ECO:0000313" key="3">
    <source>
        <dbReference type="Proteomes" id="UP000789759"/>
    </source>
</evidence>
<comment type="caution">
    <text evidence="2">The sequence shown here is derived from an EMBL/GenBank/DDBJ whole genome shotgun (WGS) entry which is preliminary data.</text>
</comment>
<name>A0A9N8ZJW4_9GLOM</name>
<reference evidence="2" key="1">
    <citation type="submission" date="2021-06" db="EMBL/GenBank/DDBJ databases">
        <authorList>
            <person name="Kallberg Y."/>
            <person name="Tangrot J."/>
            <person name="Rosling A."/>
        </authorList>
    </citation>
    <scope>NUCLEOTIDE SEQUENCE</scope>
    <source>
        <strain evidence="2">FL966</strain>
    </source>
</reference>
<dbReference type="Proteomes" id="UP000789759">
    <property type="component" value="Unassembled WGS sequence"/>
</dbReference>
<feature type="region of interest" description="Disordered" evidence="1">
    <location>
        <begin position="54"/>
        <end position="75"/>
    </location>
</feature>
<gene>
    <name evidence="2" type="ORF">CPELLU_LOCUS2330</name>
</gene>